<dbReference type="AlphaFoldDB" id="A0AAD6SM82"/>
<evidence type="ECO:0000313" key="3">
    <source>
        <dbReference type="Proteomes" id="UP001218188"/>
    </source>
</evidence>
<feature type="region of interest" description="Disordered" evidence="1">
    <location>
        <begin position="47"/>
        <end position="92"/>
    </location>
</feature>
<evidence type="ECO:0000313" key="2">
    <source>
        <dbReference type="EMBL" id="KAJ7028212.1"/>
    </source>
</evidence>
<evidence type="ECO:0000256" key="1">
    <source>
        <dbReference type="SAM" id="MobiDB-lite"/>
    </source>
</evidence>
<sequence length="213" mass="23963">MQVVLHDDYSTPYVRYAAVAWVRLPDKAITGHQTSVVLWLSIEEREEEQGDGENEEDDEVGRLRTRGSRRSARSRRQRLSMSTSDDALTGTRLGSHKLQNTFLSSKKSVPKAESIFWPSLVIAHLNRTPLHQFSTQDAARNRTNVPLARDGRRHRLYGWDGARKRGAVPSRHASGKMHERDGDGRPSTAVDGFPALTEGFRGEIVSNLTKFSL</sequence>
<feature type="region of interest" description="Disordered" evidence="1">
    <location>
        <begin position="163"/>
        <end position="190"/>
    </location>
</feature>
<name>A0AAD6SM82_9AGAR</name>
<protein>
    <submittedName>
        <fullName evidence="2">Uncharacterized protein</fullName>
    </submittedName>
</protein>
<dbReference type="EMBL" id="JARJCM010000114">
    <property type="protein sequence ID" value="KAJ7028212.1"/>
    <property type="molecule type" value="Genomic_DNA"/>
</dbReference>
<keyword evidence="3" id="KW-1185">Reference proteome</keyword>
<gene>
    <name evidence="2" type="ORF">C8F04DRAFT_1188754</name>
</gene>
<feature type="compositionally biased region" description="Basic residues" evidence="1">
    <location>
        <begin position="63"/>
        <end position="78"/>
    </location>
</feature>
<reference evidence="2" key="1">
    <citation type="submission" date="2023-03" db="EMBL/GenBank/DDBJ databases">
        <title>Massive genome expansion in bonnet fungi (Mycena s.s.) driven by repeated elements and novel gene families across ecological guilds.</title>
        <authorList>
            <consortium name="Lawrence Berkeley National Laboratory"/>
            <person name="Harder C.B."/>
            <person name="Miyauchi S."/>
            <person name="Viragh M."/>
            <person name="Kuo A."/>
            <person name="Thoen E."/>
            <person name="Andreopoulos B."/>
            <person name="Lu D."/>
            <person name="Skrede I."/>
            <person name="Drula E."/>
            <person name="Henrissat B."/>
            <person name="Morin E."/>
            <person name="Kohler A."/>
            <person name="Barry K."/>
            <person name="LaButti K."/>
            <person name="Morin E."/>
            <person name="Salamov A."/>
            <person name="Lipzen A."/>
            <person name="Mereny Z."/>
            <person name="Hegedus B."/>
            <person name="Baldrian P."/>
            <person name="Stursova M."/>
            <person name="Weitz H."/>
            <person name="Taylor A."/>
            <person name="Grigoriev I.V."/>
            <person name="Nagy L.G."/>
            <person name="Martin F."/>
            <person name="Kauserud H."/>
        </authorList>
    </citation>
    <scope>NUCLEOTIDE SEQUENCE</scope>
    <source>
        <strain evidence="2">CBHHK200</strain>
    </source>
</reference>
<feature type="compositionally biased region" description="Acidic residues" evidence="1">
    <location>
        <begin position="47"/>
        <end position="59"/>
    </location>
</feature>
<organism evidence="2 3">
    <name type="scientific">Mycena alexandri</name>
    <dbReference type="NCBI Taxonomy" id="1745969"/>
    <lineage>
        <taxon>Eukaryota</taxon>
        <taxon>Fungi</taxon>
        <taxon>Dikarya</taxon>
        <taxon>Basidiomycota</taxon>
        <taxon>Agaricomycotina</taxon>
        <taxon>Agaricomycetes</taxon>
        <taxon>Agaricomycetidae</taxon>
        <taxon>Agaricales</taxon>
        <taxon>Marasmiineae</taxon>
        <taxon>Mycenaceae</taxon>
        <taxon>Mycena</taxon>
    </lineage>
</organism>
<comment type="caution">
    <text evidence="2">The sequence shown here is derived from an EMBL/GenBank/DDBJ whole genome shotgun (WGS) entry which is preliminary data.</text>
</comment>
<proteinExistence type="predicted"/>
<accession>A0AAD6SM82</accession>
<dbReference type="Proteomes" id="UP001218188">
    <property type="component" value="Unassembled WGS sequence"/>
</dbReference>